<keyword evidence="14" id="KW-0472">Membrane</keyword>
<keyword evidence="3" id="KW-0479">Metal-binding</keyword>
<evidence type="ECO:0000256" key="1">
    <source>
        <dbReference type="ARBA" id="ARBA00004123"/>
    </source>
</evidence>
<dbReference type="Proteomes" id="UP000762676">
    <property type="component" value="Unassembled WGS sequence"/>
</dbReference>
<gene>
    <name evidence="16" type="ORF">ElyMa_005767800</name>
</gene>
<proteinExistence type="predicted"/>
<keyword evidence="10" id="KW-0539">Nucleus</keyword>
<protein>
    <recommendedName>
        <fullName evidence="11">Bromodomain adjacent to zinc finger domain protein 1A</fullName>
    </recommendedName>
</protein>
<dbReference type="GO" id="GO:0008623">
    <property type="term" value="C:CHRAC"/>
    <property type="evidence" value="ECO:0007669"/>
    <property type="project" value="TreeGrafter"/>
</dbReference>
<feature type="compositionally biased region" description="Basic and acidic residues" evidence="13">
    <location>
        <begin position="135"/>
        <end position="153"/>
    </location>
</feature>
<feature type="compositionally biased region" description="Polar residues" evidence="13">
    <location>
        <begin position="436"/>
        <end position="447"/>
    </location>
</feature>
<dbReference type="GO" id="GO:0008270">
    <property type="term" value="F:zinc ion binding"/>
    <property type="evidence" value="ECO:0007669"/>
    <property type="project" value="UniProtKB-KW"/>
</dbReference>
<feature type="compositionally biased region" description="Basic and acidic residues" evidence="13">
    <location>
        <begin position="482"/>
        <end position="506"/>
    </location>
</feature>
<comment type="subcellular location">
    <subcellularLocation>
        <location evidence="1">Nucleus</location>
    </subcellularLocation>
</comment>
<dbReference type="PROSITE" id="PS01359">
    <property type="entry name" value="ZF_PHD_1"/>
    <property type="match status" value="1"/>
</dbReference>
<dbReference type="GO" id="GO:0000228">
    <property type="term" value="C:nuclear chromosome"/>
    <property type="evidence" value="ECO:0007669"/>
    <property type="project" value="TreeGrafter"/>
</dbReference>
<dbReference type="InterPro" id="IPR028941">
    <property type="entry name" value="WHIM2_dom"/>
</dbReference>
<evidence type="ECO:0000256" key="5">
    <source>
        <dbReference type="ARBA" id="ARBA00022833"/>
    </source>
</evidence>
<evidence type="ECO:0000256" key="4">
    <source>
        <dbReference type="ARBA" id="ARBA00022771"/>
    </source>
</evidence>
<keyword evidence="14" id="KW-1133">Transmembrane helix</keyword>
<dbReference type="CDD" id="cd15627">
    <property type="entry name" value="PHD_BAZ1A"/>
    <property type="match status" value="1"/>
</dbReference>
<keyword evidence="14" id="KW-0812">Transmembrane</keyword>
<dbReference type="Pfam" id="PF00628">
    <property type="entry name" value="PHD"/>
    <property type="match status" value="1"/>
</dbReference>
<feature type="compositionally biased region" description="Acidic residues" evidence="13">
    <location>
        <begin position="625"/>
        <end position="647"/>
    </location>
</feature>
<evidence type="ECO:0000256" key="10">
    <source>
        <dbReference type="ARBA" id="ARBA00023242"/>
    </source>
</evidence>
<keyword evidence="17" id="KW-1185">Reference proteome</keyword>
<evidence type="ECO:0000259" key="15">
    <source>
        <dbReference type="PROSITE" id="PS50016"/>
    </source>
</evidence>
<dbReference type="InterPro" id="IPR013083">
    <property type="entry name" value="Znf_RING/FYVE/PHD"/>
</dbReference>
<keyword evidence="4 12" id="KW-0863">Zinc-finger</keyword>
<feature type="region of interest" description="Disordered" evidence="13">
    <location>
        <begin position="602"/>
        <end position="647"/>
    </location>
</feature>
<evidence type="ECO:0000256" key="11">
    <source>
        <dbReference type="ARBA" id="ARBA00068253"/>
    </source>
</evidence>
<keyword evidence="5" id="KW-0862">Zinc</keyword>
<feature type="compositionally biased region" description="Basic and acidic residues" evidence="13">
    <location>
        <begin position="253"/>
        <end position="275"/>
    </location>
</feature>
<dbReference type="PANTHER" id="PTHR46510">
    <property type="entry name" value="BROMODOMAIN ADJACENT TO ZINC FINGER DOMAIN PROTEIN 1A"/>
    <property type="match status" value="1"/>
</dbReference>
<evidence type="ECO:0000256" key="2">
    <source>
        <dbReference type="ARBA" id="ARBA00022553"/>
    </source>
</evidence>
<sequence length="647" mass="74004">MVVVVVAIVVMMVVVVIVLVAVVLMVLVVVVVVVAVLSSEEKVKIITTLIHQILTFAMVRDRIEESSEKLRIKKYDLKQFQWAEQRREKEEQAIRYKRMMEEKAREQARRMQQLIAEHQNNPAGIPSLPPLPDVPEEKSLEEKQKEHEMDTRKKLEFSKKECEMLQEILSLQRMVSIYPVGRDRLFRRYYFFSSLNGLFIEDHELHVPSDMLTPGGKLKLLPELTFQGENKENSTKSNGDDCIVISDDENGEKKSLNMGKKEEVSEEKKEVETIGRDTPPLLKSETSVTEQQKQFTRKPTWAFIDTPEHLDALIVCLNTRGFRECALRTALMELKPLLQQSLRECPTDMLSLPEDGGEEKARIQALALTRGISSKKAAQDALLSMDKAEMLMELNLRDAILDMEDRIHVGGLGSLKIKDRAAWREAILKRGYDPQGVSSEKATSTKVHMNGGKDVSGDDSQIVARDLAKALAQIARGMEPRFLKEPLKEDETKKKKVAAKDKKKDDEEAVDEDPPVVKKTLFERWEESLVSGTSLSHVYLHLATLDKSIVWARSTLETRCRLCRRKGDAEKMLLCDGCDRGHHMYCLKPPMEKVPTGDWFCPDCRPKQTPKSPTRKGKRKTFTEKEEEEEEVGEEEEQEEEEEEEEM</sequence>
<evidence type="ECO:0000256" key="12">
    <source>
        <dbReference type="PROSITE-ProRule" id="PRU00146"/>
    </source>
</evidence>
<dbReference type="Gene3D" id="3.30.40.10">
    <property type="entry name" value="Zinc/RING finger domain, C3HC4 (zinc finger)"/>
    <property type="match status" value="1"/>
</dbReference>
<dbReference type="AlphaFoldDB" id="A0AAV4FQ16"/>
<dbReference type="GO" id="GO:0006355">
    <property type="term" value="P:regulation of DNA-templated transcription"/>
    <property type="evidence" value="ECO:0007669"/>
    <property type="project" value="TreeGrafter"/>
</dbReference>
<dbReference type="GO" id="GO:0045740">
    <property type="term" value="P:positive regulation of DNA replication"/>
    <property type="evidence" value="ECO:0007669"/>
    <property type="project" value="TreeGrafter"/>
</dbReference>
<keyword evidence="6" id="KW-0805">Transcription regulation</keyword>
<comment type="caution">
    <text evidence="16">The sequence shown here is derived from an EMBL/GenBank/DDBJ whole genome shotgun (WGS) entry which is preliminary data.</text>
</comment>
<keyword evidence="8" id="KW-0103">Bromodomain</keyword>
<dbReference type="GO" id="GO:0003677">
    <property type="term" value="F:DNA binding"/>
    <property type="evidence" value="ECO:0007669"/>
    <property type="project" value="TreeGrafter"/>
</dbReference>
<dbReference type="EMBL" id="BMAT01011563">
    <property type="protein sequence ID" value="GFR75026.1"/>
    <property type="molecule type" value="Genomic_DNA"/>
</dbReference>
<feature type="region of interest" description="Disordered" evidence="13">
    <location>
        <begin position="119"/>
        <end position="153"/>
    </location>
</feature>
<keyword evidence="9" id="KW-0804">Transcription</keyword>
<dbReference type="SUPFAM" id="SSF57903">
    <property type="entry name" value="FYVE/PHD zinc finger"/>
    <property type="match status" value="1"/>
</dbReference>
<feature type="region of interest" description="Disordered" evidence="13">
    <location>
        <begin position="482"/>
        <end position="513"/>
    </location>
</feature>
<dbReference type="PANTHER" id="PTHR46510:SF1">
    <property type="entry name" value="BROMODOMAIN ADJACENT TO ZINC FINGER DOMAIN PROTEIN 1A"/>
    <property type="match status" value="1"/>
</dbReference>
<dbReference type="InterPro" id="IPR001965">
    <property type="entry name" value="Znf_PHD"/>
</dbReference>
<evidence type="ECO:0000256" key="9">
    <source>
        <dbReference type="ARBA" id="ARBA00023163"/>
    </source>
</evidence>
<name>A0AAV4FQ16_9GAST</name>
<reference evidence="16 17" key="1">
    <citation type="journal article" date="2021" name="Elife">
        <title>Chloroplast acquisition without the gene transfer in kleptoplastic sea slugs, Plakobranchus ocellatus.</title>
        <authorList>
            <person name="Maeda T."/>
            <person name="Takahashi S."/>
            <person name="Yoshida T."/>
            <person name="Shimamura S."/>
            <person name="Takaki Y."/>
            <person name="Nagai Y."/>
            <person name="Toyoda A."/>
            <person name="Suzuki Y."/>
            <person name="Arimoto A."/>
            <person name="Ishii H."/>
            <person name="Satoh N."/>
            <person name="Nishiyama T."/>
            <person name="Hasebe M."/>
            <person name="Maruyama T."/>
            <person name="Minagawa J."/>
            <person name="Obokata J."/>
            <person name="Shigenobu S."/>
        </authorList>
    </citation>
    <scope>NUCLEOTIDE SEQUENCE [LARGE SCALE GENOMIC DNA]</scope>
</reference>
<dbReference type="GO" id="GO:0031445">
    <property type="term" value="P:regulation of heterochromatin formation"/>
    <property type="evidence" value="ECO:0007669"/>
    <property type="project" value="TreeGrafter"/>
</dbReference>
<dbReference type="SMART" id="SM00249">
    <property type="entry name" value="PHD"/>
    <property type="match status" value="1"/>
</dbReference>
<dbReference type="Pfam" id="PF15613">
    <property type="entry name" value="WSD"/>
    <property type="match status" value="1"/>
</dbReference>
<evidence type="ECO:0000256" key="6">
    <source>
        <dbReference type="ARBA" id="ARBA00023015"/>
    </source>
</evidence>
<dbReference type="FunFam" id="3.30.40.10:FF:000300">
    <property type="entry name" value="Bromodomain adjacent to zinc finger domain protein 1A"/>
    <property type="match status" value="1"/>
</dbReference>
<dbReference type="InterPro" id="IPR019786">
    <property type="entry name" value="Zinc_finger_PHD-type_CS"/>
</dbReference>
<dbReference type="InterPro" id="IPR047171">
    <property type="entry name" value="BAZ1A"/>
</dbReference>
<dbReference type="GO" id="GO:0006338">
    <property type="term" value="P:chromatin remodeling"/>
    <property type="evidence" value="ECO:0007669"/>
    <property type="project" value="InterPro"/>
</dbReference>
<evidence type="ECO:0000256" key="14">
    <source>
        <dbReference type="SAM" id="Phobius"/>
    </source>
</evidence>
<keyword evidence="7" id="KW-0175">Coiled coil</keyword>
<dbReference type="PROSITE" id="PS50016">
    <property type="entry name" value="ZF_PHD_2"/>
    <property type="match status" value="1"/>
</dbReference>
<feature type="region of interest" description="Disordered" evidence="13">
    <location>
        <begin position="253"/>
        <end position="290"/>
    </location>
</feature>
<feature type="region of interest" description="Disordered" evidence="13">
    <location>
        <begin position="434"/>
        <end position="458"/>
    </location>
</feature>
<keyword evidence="2" id="KW-0597">Phosphoprotein</keyword>
<evidence type="ECO:0000256" key="13">
    <source>
        <dbReference type="SAM" id="MobiDB-lite"/>
    </source>
</evidence>
<feature type="domain" description="PHD-type" evidence="15">
    <location>
        <begin position="557"/>
        <end position="607"/>
    </location>
</feature>
<evidence type="ECO:0000256" key="8">
    <source>
        <dbReference type="ARBA" id="ARBA00023117"/>
    </source>
</evidence>
<feature type="transmembrane region" description="Helical" evidence="14">
    <location>
        <begin position="6"/>
        <end position="37"/>
    </location>
</feature>
<evidence type="ECO:0000313" key="17">
    <source>
        <dbReference type="Proteomes" id="UP000762676"/>
    </source>
</evidence>
<dbReference type="InterPro" id="IPR011011">
    <property type="entry name" value="Znf_FYVE_PHD"/>
</dbReference>
<evidence type="ECO:0000256" key="3">
    <source>
        <dbReference type="ARBA" id="ARBA00022723"/>
    </source>
</evidence>
<evidence type="ECO:0000256" key="7">
    <source>
        <dbReference type="ARBA" id="ARBA00023054"/>
    </source>
</evidence>
<organism evidence="16 17">
    <name type="scientific">Elysia marginata</name>
    <dbReference type="NCBI Taxonomy" id="1093978"/>
    <lineage>
        <taxon>Eukaryota</taxon>
        <taxon>Metazoa</taxon>
        <taxon>Spiralia</taxon>
        <taxon>Lophotrochozoa</taxon>
        <taxon>Mollusca</taxon>
        <taxon>Gastropoda</taxon>
        <taxon>Heterobranchia</taxon>
        <taxon>Euthyneura</taxon>
        <taxon>Panpulmonata</taxon>
        <taxon>Sacoglossa</taxon>
        <taxon>Placobranchoidea</taxon>
        <taxon>Plakobranchidae</taxon>
        <taxon>Elysia</taxon>
    </lineage>
</organism>
<accession>A0AAV4FQ16</accession>
<dbReference type="InterPro" id="IPR019787">
    <property type="entry name" value="Znf_PHD-finger"/>
</dbReference>
<evidence type="ECO:0000313" key="16">
    <source>
        <dbReference type="EMBL" id="GFR75026.1"/>
    </source>
</evidence>